<sequence length="131" mass="15218">MVPKSGELRFYMSESDSWRTTQNSGVMVIGESNTSRSGDNNFYTVIDDVLHVQYPMGRSVWLFKYRCNLKVVQVLQNKRIYDMPKVDDVENEQLNVLEIVVDHGWMNTSRMTLYAGLTLIPQSLKDQLYVM</sequence>
<evidence type="ECO:0000313" key="3">
    <source>
        <dbReference type="Proteomes" id="UP000321393"/>
    </source>
</evidence>
<comment type="caution">
    <text evidence="2">The sequence shown here is derived from an EMBL/GenBank/DDBJ whole genome shotgun (WGS) entry which is preliminary data.</text>
</comment>
<evidence type="ECO:0000313" key="1">
    <source>
        <dbReference type="EMBL" id="KAA0026142.1"/>
    </source>
</evidence>
<dbReference type="EMBL" id="SSTD01010688">
    <property type="protein sequence ID" value="TYK11602.1"/>
    <property type="molecule type" value="Genomic_DNA"/>
</dbReference>
<accession>A0A5D3CJX2</accession>
<gene>
    <name evidence="2" type="ORF">E5676_scaffold263G00470</name>
    <name evidence="1" type="ORF">E6C27_scaffold19G00940</name>
</gene>
<protein>
    <submittedName>
        <fullName evidence="2">Uncharacterized protein</fullName>
    </submittedName>
</protein>
<dbReference type="AlphaFoldDB" id="A0A5D3CJX2"/>
<dbReference type="Proteomes" id="UP000321947">
    <property type="component" value="Unassembled WGS sequence"/>
</dbReference>
<organism evidence="2 4">
    <name type="scientific">Cucumis melo var. makuwa</name>
    <name type="common">Oriental melon</name>
    <dbReference type="NCBI Taxonomy" id="1194695"/>
    <lineage>
        <taxon>Eukaryota</taxon>
        <taxon>Viridiplantae</taxon>
        <taxon>Streptophyta</taxon>
        <taxon>Embryophyta</taxon>
        <taxon>Tracheophyta</taxon>
        <taxon>Spermatophyta</taxon>
        <taxon>Magnoliopsida</taxon>
        <taxon>eudicotyledons</taxon>
        <taxon>Gunneridae</taxon>
        <taxon>Pentapetalae</taxon>
        <taxon>rosids</taxon>
        <taxon>fabids</taxon>
        <taxon>Cucurbitales</taxon>
        <taxon>Cucurbitaceae</taxon>
        <taxon>Benincaseae</taxon>
        <taxon>Cucumis</taxon>
    </lineage>
</organism>
<reference evidence="3 4" key="1">
    <citation type="submission" date="2019-08" db="EMBL/GenBank/DDBJ databases">
        <title>Draft genome sequences of two oriental melons (Cucumis melo L. var makuwa).</title>
        <authorList>
            <person name="Kwon S.-Y."/>
        </authorList>
    </citation>
    <scope>NUCLEOTIDE SEQUENCE [LARGE SCALE GENOMIC DNA]</scope>
    <source>
        <strain evidence="4">cv. Chang Bougi</strain>
        <strain evidence="3">cv. SW 3</strain>
        <tissue evidence="2">Leaf</tissue>
    </source>
</reference>
<dbReference type="OrthoDB" id="1878503at2759"/>
<name>A0A5D3CJX2_CUCMM</name>
<dbReference type="EMBL" id="SSTE01022979">
    <property type="protein sequence ID" value="KAA0026142.1"/>
    <property type="molecule type" value="Genomic_DNA"/>
</dbReference>
<evidence type="ECO:0000313" key="2">
    <source>
        <dbReference type="EMBL" id="TYK11602.1"/>
    </source>
</evidence>
<dbReference type="Proteomes" id="UP000321393">
    <property type="component" value="Unassembled WGS sequence"/>
</dbReference>
<evidence type="ECO:0000313" key="4">
    <source>
        <dbReference type="Proteomes" id="UP000321947"/>
    </source>
</evidence>
<proteinExistence type="predicted"/>